<keyword evidence="8 15" id="KW-0547">Nucleotide-binding</keyword>
<proteinExistence type="inferred from homology"/>
<dbReference type="STRING" id="862517.HMPREF9225_1089"/>
<dbReference type="EMBL" id="AEEH01000043">
    <property type="protein sequence ID" value="EFM25200.1"/>
    <property type="molecule type" value="Genomic_DNA"/>
</dbReference>
<evidence type="ECO:0000256" key="14">
    <source>
        <dbReference type="ARBA" id="ARBA00049057"/>
    </source>
</evidence>
<evidence type="ECO:0000256" key="6">
    <source>
        <dbReference type="ARBA" id="ARBA00022490"/>
    </source>
</evidence>
<dbReference type="EC" id="6.3.3.1" evidence="4 15"/>
<dbReference type="eggNOG" id="COG0150">
    <property type="taxonomic scope" value="Bacteria"/>
</dbReference>
<keyword evidence="19" id="KW-1185">Reference proteome</keyword>
<protein>
    <recommendedName>
        <fullName evidence="5 15">Phosphoribosylformylglycinamidine cyclo-ligase</fullName>
        <ecNumber evidence="4 15">6.3.3.1</ecNumber>
    </recommendedName>
    <alternativeName>
        <fullName evidence="12 15">AIR synthase</fullName>
    </alternativeName>
    <alternativeName>
        <fullName evidence="13 15">AIRS</fullName>
    </alternativeName>
    <alternativeName>
        <fullName evidence="11 15">Phosphoribosyl-aminoimidazole synthetase</fullName>
    </alternativeName>
</protein>
<evidence type="ECO:0000256" key="10">
    <source>
        <dbReference type="ARBA" id="ARBA00022840"/>
    </source>
</evidence>
<evidence type="ECO:0000256" key="9">
    <source>
        <dbReference type="ARBA" id="ARBA00022755"/>
    </source>
</evidence>
<evidence type="ECO:0000256" key="1">
    <source>
        <dbReference type="ARBA" id="ARBA00004496"/>
    </source>
</evidence>
<dbReference type="GO" id="GO:0004637">
    <property type="term" value="F:phosphoribosylamine-glycine ligase activity"/>
    <property type="evidence" value="ECO:0007669"/>
    <property type="project" value="TreeGrafter"/>
</dbReference>
<dbReference type="PANTHER" id="PTHR10520">
    <property type="entry name" value="TRIFUNCTIONAL PURINE BIOSYNTHETIC PROTEIN ADENOSINE-3-RELATED"/>
    <property type="match status" value="1"/>
</dbReference>
<keyword evidence="10 15" id="KW-0067">ATP-binding</keyword>
<comment type="caution">
    <text evidence="18">The sequence shown here is derived from an EMBL/GenBank/DDBJ whole genome shotgun (WGS) entry which is preliminary data.</text>
</comment>
<dbReference type="HAMAP" id="MF_00741">
    <property type="entry name" value="AIRS"/>
    <property type="match status" value="1"/>
</dbReference>
<dbReference type="FunFam" id="3.30.1330.10:FF:000001">
    <property type="entry name" value="Phosphoribosylformylglycinamidine cyclo-ligase"/>
    <property type="match status" value="1"/>
</dbReference>
<evidence type="ECO:0000256" key="11">
    <source>
        <dbReference type="ARBA" id="ARBA00031908"/>
    </source>
</evidence>
<dbReference type="GO" id="GO:0005829">
    <property type="term" value="C:cytosol"/>
    <property type="evidence" value="ECO:0007669"/>
    <property type="project" value="TreeGrafter"/>
</dbReference>
<dbReference type="NCBIfam" id="TIGR00878">
    <property type="entry name" value="purM"/>
    <property type="match status" value="1"/>
</dbReference>
<gene>
    <name evidence="15 18" type="primary">purM</name>
    <name evidence="18" type="ORF">HMPREF9225_1089</name>
</gene>
<keyword evidence="9 15" id="KW-0658">Purine biosynthesis</keyword>
<evidence type="ECO:0000256" key="12">
    <source>
        <dbReference type="ARBA" id="ARBA00032931"/>
    </source>
</evidence>
<dbReference type="AlphaFoldDB" id="E0NLY9"/>
<accession>E0NLY9</accession>
<dbReference type="CDD" id="cd02196">
    <property type="entry name" value="PurM"/>
    <property type="match status" value="1"/>
</dbReference>
<dbReference type="Gene3D" id="3.30.1330.10">
    <property type="entry name" value="PurM-like, N-terminal domain"/>
    <property type="match status" value="1"/>
</dbReference>
<dbReference type="GO" id="GO:0046084">
    <property type="term" value="P:adenine biosynthetic process"/>
    <property type="evidence" value="ECO:0007669"/>
    <property type="project" value="TreeGrafter"/>
</dbReference>
<evidence type="ECO:0000256" key="7">
    <source>
        <dbReference type="ARBA" id="ARBA00022598"/>
    </source>
</evidence>
<dbReference type="FunFam" id="3.90.650.10:FF:000011">
    <property type="entry name" value="Phosphoribosylformylglycinamidine cyclo-ligase"/>
    <property type="match status" value="1"/>
</dbReference>
<dbReference type="InterPro" id="IPR016188">
    <property type="entry name" value="PurM-like_N"/>
</dbReference>
<comment type="subcellular location">
    <subcellularLocation>
        <location evidence="1 15">Cytoplasm</location>
    </subcellularLocation>
</comment>
<evidence type="ECO:0000259" key="16">
    <source>
        <dbReference type="Pfam" id="PF00586"/>
    </source>
</evidence>
<evidence type="ECO:0000259" key="17">
    <source>
        <dbReference type="Pfam" id="PF02769"/>
    </source>
</evidence>
<evidence type="ECO:0000256" key="15">
    <source>
        <dbReference type="HAMAP-Rule" id="MF_00741"/>
    </source>
</evidence>
<evidence type="ECO:0000256" key="13">
    <source>
        <dbReference type="ARBA" id="ARBA00033093"/>
    </source>
</evidence>
<evidence type="ECO:0000313" key="18">
    <source>
        <dbReference type="EMBL" id="EFM25200.1"/>
    </source>
</evidence>
<dbReference type="Pfam" id="PF02769">
    <property type="entry name" value="AIRS_C"/>
    <property type="match status" value="1"/>
</dbReference>
<dbReference type="Proteomes" id="UP000003280">
    <property type="component" value="Unassembled WGS sequence"/>
</dbReference>
<dbReference type="GO" id="GO:0004641">
    <property type="term" value="F:phosphoribosylformylglycinamidine cyclo-ligase activity"/>
    <property type="evidence" value="ECO:0007669"/>
    <property type="project" value="UniProtKB-UniRule"/>
</dbReference>
<dbReference type="InterPro" id="IPR004733">
    <property type="entry name" value="PurM_cligase"/>
</dbReference>
<feature type="domain" description="PurM-like C-terminal" evidence="17">
    <location>
        <begin position="190"/>
        <end position="356"/>
    </location>
</feature>
<evidence type="ECO:0000313" key="19">
    <source>
        <dbReference type="Proteomes" id="UP000003280"/>
    </source>
</evidence>
<organism evidence="18 19">
    <name type="scientific">Peptoniphilus duerdenii ATCC BAA-1640</name>
    <dbReference type="NCBI Taxonomy" id="862517"/>
    <lineage>
        <taxon>Bacteria</taxon>
        <taxon>Bacillati</taxon>
        <taxon>Bacillota</taxon>
        <taxon>Tissierellia</taxon>
        <taxon>Tissierellales</taxon>
        <taxon>Peptoniphilaceae</taxon>
        <taxon>Peptoniphilus</taxon>
    </lineage>
</organism>
<evidence type="ECO:0000256" key="2">
    <source>
        <dbReference type="ARBA" id="ARBA00004686"/>
    </source>
</evidence>
<evidence type="ECO:0000256" key="5">
    <source>
        <dbReference type="ARBA" id="ARBA00020367"/>
    </source>
</evidence>
<feature type="domain" description="PurM-like N-terminal" evidence="16">
    <location>
        <begin position="72"/>
        <end position="177"/>
    </location>
</feature>
<evidence type="ECO:0000256" key="4">
    <source>
        <dbReference type="ARBA" id="ARBA00013047"/>
    </source>
</evidence>
<keyword evidence="6 15" id="KW-0963">Cytoplasm</keyword>
<reference evidence="18 19" key="1">
    <citation type="submission" date="2010-07" db="EMBL/GenBank/DDBJ databases">
        <authorList>
            <person name="Muzny D."/>
            <person name="Qin X."/>
            <person name="Deng J."/>
            <person name="Jiang H."/>
            <person name="Liu Y."/>
            <person name="Qu J."/>
            <person name="Song X.-Z."/>
            <person name="Zhang L."/>
            <person name="Thornton R."/>
            <person name="Coyle M."/>
            <person name="Francisco L."/>
            <person name="Jackson L."/>
            <person name="Javaid M."/>
            <person name="Korchina V."/>
            <person name="Kovar C."/>
            <person name="Mata R."/>
            <person name="Mathew T."/>
            <person name="Ngo R."/>
            <person name="Nguyen L."/>
            <person name="Nguyen N."/>
            <person name="Okwuonu G."/>
            <person name="Ongeri F."/>
            <person name="Pham C."/>
            <person name="Simmons D."/>
            <person name="Wilczek-Boney K."/>
            <person name="Hale W."/>
            <person name="Jakkamsetti A."/>
            <person name="Pham P."/>
            <person name="Ruth R."/>
            <person name="San Lucas F."/>
            <person name="Warren J."/>
            <person name="Zhang J."/>
            <person name="Zhao Z."/>
            <person name="Zhou C."/>
            <person name="Zhu D."/>
            <person name="Lee S."/>
            <person name="Bess C."/>
            <person name="Blankenburg K."/>
            <person name="Forbes L."/>
            <person name="Fu Q."/>
            <person name="Gubbala S."/>
            <person name="Hirani K."/>
            <person name="Jayaseelan J.C."/>
            <person name="Lara F."/>
            <person name="Munidasa M."/>
            <person name="Palculict T."/>
            <person name="Patil S."/>
            <person name="Pu L.-L."/>
            <person name="Saada N."/>
            <person name="Tang L."/>
            <person name="Weissenberger G."/>
            <person name="Zhu Y."/>
            <person name="Hemphill L."/>
            <person name="Shang Y."/>
            <person name="Youmans B."/>
            <person name="Ayvaz T."/>
            <person name="Ross M."/>
            <person name="Santibanez J."/>
            <person name="Aqrawi P."/>
            <person name="Gross S."/>
            <person name="Joshi V."/>
            <person name="Fowler G."/>
            <person name="Nazareth L."/>
            <person name="Reid J."/>
            <person name="Worley K."/>
            <person name="Petrosino J."/>
            <person name="Highlander S."/>
            <person name="Gibbs R."/>
        </authorList>
    </citation>
    <scope>NUCLEOTIDE SEQUENCE [LARGE SCALE GENOMIC DNA]</scope>
    <source>
        <strain evidence="18 19">ATCC BAA-1640</strain>
    </source>
</reference>
<comment type="catalytic activity">
    <reaction evidence="14 15">
        <text>2-formamido-N(1)-(5-O-phospho-beta-D-ribosyl)acetamidine + ATP = 5-amino-1-(5-phospho-beta-D-ribosyl)imidazole + ADP + phosphate + H(+)</text>
        <dbReference type="Rhea" id="RHEA:23032"/>
        <dbReference type="ChEBI" id="CHEBI:15378"/>
        <dbReference type="ChEBI" id="CHEBI:30616"/>
        <dbReference type="ChEBI" id="CHEBI:43474"/>
        <dbReference type="ChEBI" id="CHEBI:137981"/>
        <dbReference type="ChEBI" id="CHEBI:147287"/>
        <dbReference type="ChEBI" id="CHEBI:456216"/>
        <dbReference type="EC" id="6.3.3.1"/>
    </reaction>
</comment>
<comment type="pathway">
    <text evidence="2 15">Purine metabolism; IMP biosynthesis via de novo pathway; 5-amino-1-(5-phospho-D-ribosyl)imidazole from N(2)-formyl-N(1)-(5-phospho-D-ribosyl)glycinamide: step 2/2.</text>
</comment>
<evidence type="ECO:0000256" key="8">
    <source>
        <dbReference type="ARBA" id="ARBA00022741"/>
    </source>
</evidence>
<keyword evidence="7 15" id="KW-0436">Ligase</keyword>
<dbReference type="HOGENOM" id="CLU_047116_0_0_9"/>
<dbReference type="GO" id="GO:0005524">
    <property type="term" value="F:ATP binding"/>
    <property type="evidence" value="ECO:0007669"/>
    <property type="project" value="UniProtKB-KW"/>
</dbReference>
<dbReference type="InterPro" id="IPR036676">
    <property type="entry name" value="PurM-like_C_sf"/>
</dbReference>
<dbReference type="SUPFAM" id="SSF55326">
    <property type="entry name" value="PurM N-terminal domain-like"/>
    <property type="match status" value="1"/>
</dbReference>
<name>E0NLY9_9FIRM</name>
<dbReference type="Gene3D" id="3.90.650.10">
    <property type="entry name" value="PurM-like C-terminal domain"/>
    <property type="match status" value="1"/>
</dbReference>
<dbReference type="InterPro" id="IPR010918">
    <property type="entry name" value="PurM-like_C_dom"/>
</dbReference>
<evidence type="ECO:0000256" key="3">
    <source>
        <dbReference type="ARBA" id="ARBA00010280"/>
    </source>
</evidence>
<dbReference type="Pfam" id="PF00586">
    <property type="entry name" value="AIRS"/>
    <property type="match status" value="1"/>
</dbReference>
<comment type="similarity">
    <text evidence="3 15">Belongs to the AIR synthase family.</text>
</comment>
<dbReference type="InterPro" id="IPR036921">
    <property type="entry name" value="PurM-like_N_sf"/>
</dbReference>
<dbReference type="PANTHER" id="PTHR10520:SF12">
    <property type="entry name" value="TRIFUNCTIONAL PURINE BIOSYNTHETIC PROTEIN ADENOSINE-3"/>
    <property type="match status" value="1"/>
</dbReference>
<dbReference type="GO" id="GO:0006189">
    <property type="term" value="P:'de novo' IMP biosynthetic process"/>
    <property type="evidence" value="ECO:0007669"/>
    <property type="project" value="UniProtKB-UniRule"/>
</dbReference>
<dbReference type="UniPathway" id="UPA00074">
    <property type="reaction ID" value="UER00129"/>
</dbReference>
<sequence>MKDVLVDMIHLKKEMKMSINYKDSGVDVEAGAKEVKLIKGMVEATHGKEVLSSIGGFSGLFSLESMDYKNPVLVSGTDGVGTKVIIAQSMDINDTVGIDCVAMCVNDILCQGAKPLFFLDYIGTAKLEPHRMAEIVKGVTEGCKISNMALIGGETAEMPGVYHGEDYDLAGFAVGIVDKDKIIDGSTIEKGDIIFGLSSSGIHSNGYSLVRKIVSERSGHELTDKVEGLEKSLGETLLTPTRIYVREMLDLMAKVDVKGACHITGGGYYENIPRMMPKGLTASIDVTNVKIPYIFELLKKWGNLELREMYSTFNMGLGMVFVVKESDREKVLQHFKDYDSIYEIGKVVDGDEIELKY</sequence>
<dbReference type="SUPFAM" id="SSF56042">
    <property type="entry name" value="PurM C-terminal domain-like"/>
    <property type="match status" value="1"/>
</dbReference>